<evidence type="ECO:0000313" key="3">
    <source>
        <dbReference type="Proteomes" id="UP000051276"/>
    </source>
</evidence>
<protein>
    <submittedName>
        <fullName evidence="2">Uncharacterized protein</fullName>
    </submittedName>
</protein>
<proteinExistence type="predicted"/>
<dbReference type="OrthoDB" id="5794343at2"/>
<gene>
    <name evidence="1" type="ORF">Ga0074115_101166</name>
    <name evidence="2" type="ORF">Ga0076813_150424</name>
</gene>
<accession>A0A0T5Z9L8</accession>
<dbReference type="Proteomes" id="UP000051276">
    <property type="component" value="Unassembled WGS sequence"/>
</dbReference>
<evidence type="ECO:0000313" key="4">
    <source>
        <dbReference type="Proteomes" id="UP000051634"/>
    </source>
</evidence>
<keyword evidence="4" id="KW-1185">Reference proteome</keyword>
<comment type="caution">
    <text evidence="2">The sequence shown here is derived from an EMBL/GenBank/DDBJ whole genome shotgun (WGS) entry which is preliminary data.</text>
</comment>
<evidence type="ECO:0000313" key="2">
    <source>
        <dbReference type="EMBL" id="KRT59270.1"/>
    </source>
</evidence>
<reference evidence="3 4" key="1">
    <citation type="submission" date="2015-11" db="EMBL/GenBank/DDBJ databases">
        <title>The genome of Candidatus Endoriftia persephone in Ridgeia piscesae and population structure of the North Eastern Pacific vestimentiferan symbionts.</title>
        <authorList>
            <person name="Perez M."/>
            <person name="Juniper K.S."/>
        </authorList>
    </citation>
    <scope>NUCLEOTIDE SEQUENCE [LARGE SCALE GENOMIC DNA]</scope>
    <source>
        <strain evidence="2">Ind10</strain>
        <strain evidence="1">Ind11</strain>
    </source>
</reference>
<dbReference type="STRING" id="54398.Ga0074115_101166"/>
<name>A0A0T5Z9L8_9GAMM</name>
<organism evidence="2 3">
    <name type="scientific">endosymbiont of Ridgeia piscesae</name>
    <dbReference type="NCBI Taxonomy" id="54398"/>
    <lineage>
        <taxon>Bacteria</taxon>
        <taxon>Pseudomonadati</taxon>
        <taxon>Pseudomonadota</taxon>
        <taxon>Gammaproteobacteria</taxon>
        <taxon>sulfur-oxidizing symbionts</taxon>
    </lineage>
</organism>
<dbReference type="RefSeq" id="WP_057955091.1">
    <property type="nucleotide sequence ID" value="NZ_KQ556868.1"/>
</dbReference>
<dbReference type="EMBL" id="LMXI01000190">
    <property type="protein sequence ID" value="KRT59270.1"/>
    <property type="molecule type" value="Genomic_DNA"/>
</dbReference>
<sequence length="127" mass="15089">METGSPEFTKHREIHFVELHPDPQQAQTAALLLADVEGINRVEPIAPSHLRISYNLLEVSLEQIEIGLTEVGLHLDNRLYFRLKRALYYYTEETQRSNMGCLRSDSKCTRRIFADRYQRQEHWRRYL</sequence>
<dbReference type="EMBL" id="LDXT01000095">
    <property type="protein sequence ID" value="KRT53831.1"/>
    <property type="molecule type" value="Genomic_DNA"/>
</dbReference>
<evidence type="ECO:0000313" key="1">
    <source>
        <dbReference type="EMBL" id="KRT53831.1"/>
    </source>
</evidence>
<dbReference type="Proteomes" id="UP000051634">
    <property type="component" value="Unassembled WGS sequence"/>
</dbReference>
<dbReference type="AlphaFoldDB" id="A0A0T5Z9L8"/>